<keyword evidence="2" id="KW-1185">Reference proteome</keyword>
<dbReference type="EMBL" id="BMKI01000002">
    <property type="protein sequence ID" value="GGC86016.1"/>
    <property type="molecule type" value="Genomic_DNA"/>
</dbReference>
<dbReference type="Proteomes" id="UP000630615">
    <property type="component" value="Unassembled WGS sequence"/>
</dbReference>
<protein>
    <submittedName>
        <fullName evidence="1">Uncharacterized protein</fullName>
    </submittedName>
</protein>
<name>A0ABQ1NW61_9ENTE</name>
<proteinExistence type="predicted"/>
<comment type="caution">
    <text evidence="1">The sequence shown here is derived from an EMBL/GenBank/DDBJ whole genome shotgun (WGS) entry which is preliminary data.</text>
</comment>
<sequence>MYKTFLDFLVLFKESKGKEVYIFPTISAKGVLEDEYNIRGCRKKSRSKS</sequence>
<organism evidence="1 2">
    <name type="scientific">Enterococcus wangshanyuanii</name>
    <dbReference type="NCBI Taxonomy" id="2005703"/>
    <lineage>
        <taxon>Bacteria</taxon>
        <taxon>Bacillati</taxon>
        <taxon>Bacillota</taxon>
        <taxon>Bacilli</taxon>
        <taxon>Lactobacillales</taxon>
        <taxon>Enterococcaceae</taxon>
        <taxon>Enterococcus</taxon>
    </lineage>
</organism>
<reference evidence="2" key="1">
    <citation type="journal article" date="2019" name="Int. J. Syst. Evol. Microbiol.">
        <title>The Global Catalogue of Microorganisms (GCM) 10K type strain sequencing project: providing services to taxonomists for standard genome sequencing and annotation.</title>
        <authorList>
            <consortium name="The Broad Institute Genomics Platform"/>
            <consortium name="The Broad Institute Genome Sequencing Center for Infectious Disease"/>
            <person name="Wu L."/>
            <person name="Ma J."/>
        </authorList>
    </citation>
    <scope>NUCLEOTIDE SEQUENCE [LARGE SCALE GENOMIC DNA]</scope>
    <source>
        <strain evidence="2">CGMCC 1.15942</strain>
    </source>
</reference>
<evidence type="ECO:0000313" key="1">
    <source>
        <dbReference type="EMBL" id="GGC86016.1"/>
    </source>
</evidence>
<evidence type="ECO:0000313" key="2">
    <source>
        <dbReference type="Proteomes" id="UP000630615"/>
    </source>
</evidence>
<accession>A0ABQ1NW61</accession>
<gene>
    <name evidence="1" type="ORF">GCM10011573_14570</name>
</gene>